<keyword evidence="3 7" id="KW-0863">Zinc-finger</keyword>
<dbReference type="SUPFAM" id="SSF111304">
    <property type="entry name" value="Recombination protein RecR"/>
    <property type="match status" value="2"/>
</dbReference>
<proteinExistence type="inferred from homology"/>
<keyword evidence="1 7" id="KW-0479">Metal-binding</keyword>
<dbReference type="PROSITE" id="PS01300">
    <property type="entry name" value="RECR"/>
    <property type="match status" value="1"/>
</dbReference>
<dbReference type="PANTHER" id="PTHR30446:SF0">
    <property type="entry name" value="RECOMBINATION PROTEIN RECR"/>
    <property type="match status" value="1"/>
</dbReference>
<dbReference type="GO" id="GO:0006281">
    <property type="term" value="P:DNA repair"/>
    <property type="evidence" value="ECO:0007669"/>
    <property type="project" value="UniProtKB-UniRule"/>
</dbReference>
<dbReference type="InterPro" id="IPR015967">
    <property type="entry name" value="Rcmb_RecR_Znf"/>
</dbReference>
<evidence type="ECO:0000256" key="1">
    <source>
        <dbReference type="ARBA" id="ARBA00022723"/>
    </source>
</evidence>
<comment type="caution">
    <text evidence="9">The sequence shown here is derived from an EMBL/GenBank/DDBJ whole genome shotgun (WGS) entry which is preliminary data.</text>
</comment>
<dbReference type="InterPro" id="IPR023627">
    <property type="entry name" value="Rcmb_RecR"/>
</dbReference>
<reference evidence="9" key="1">
    <citation type="submission" date="2020-10" db="EMBL/GenBank/DDBJ databases">
        <authorList>
            <person name="Gilroy R."/>
        </authorList>
    </citation>
    <scope>NUCLEOTIDE SEQUENCE</scope>
    <source>
        <strain evidence="9">2478</strain>
    </source>
</reference>
<gene>
    <name evidence="7 9" type="primary">recR</name>
    <name evidence="9" type="ORF">IAB80_09900</name>
</gene>
<name>A0A9D9IW01_9BACT</name>
<dbReference type="Proteomes" id="UP000823771">
    <property type="component" value="Unassembled WGS sequence"/>
</dbReference>
<dbReference type="Gene3D" id="3.30.60.80">
    <property type="match status" value="1"/>
</dbReference>
<dbReference type="Pfam" id="PF13662">
    <property type="entry name" value="Toprim_4"/>
    <property type="match status" value="1"/>
</dbReference>
<feature type="zinc finger region" description="C4-type" evidence="7">
    <location>
        <begin position="62"/>
        <end position="77"/>
    </location>
</feature>
<dbReference type="Gene3D" id="1.10.8.420">
    <property type="entry name" value="RecR Domain 1"/>
    <property type="match status" value="1"/>
</dbReference>
<dbReference type="GO" id="GO:0008270">
    <property type="term" value="F:zinc ion binding"/>
    <property type="evidence" value="ECO:0007669"/>
    <property type="project" value="UniProtKB-KW"/>
</dbReference>
<protein>
    <recommendedName>
        <fullName evidence="7">Recombination protein RecR</fullName>
    </recommendedName>
</protein>
<feature type="domain" description="Toprim" evidence="8">
    <location>
        <begin position="85"/>
        <end position="210"/>
    </location>
</feature>
<keyword evidence="4 7" id="KW-0862">Zinc</keyword>
<comment type="similarity">
    <text evidence="7">Belongs to the RecR family.</text>
</comment>
<dbReference type="PROSITE" id="PS50880">
    <property type="entry name" value="TOPRIM"/>
    <property type="match status" value="1"/>
</dbReference>
<dbReference type="Gene3D" id="3.40.1360.10">
    <property type="match status" value="1"/>
</dbReference>
<evidence type="ECO:0000256" key="4">
    <source>
        <dbReference type="ARBA" id="ARBA00022833"/>
    </source>
</evidence>
<accession>A0A9D9IW01</accession>
<dbReference type="PANTHER" id="PTHR30446">
    <property type="entry name" value="RECOMBINATION PROTEIN RECR"/>
    <property type="match status" value="1"/>
</dbReference>
<dbReference type="Pfam" id="PF02132">
    <property type="entry name" value="RecR_ZnF"/>
    <property type="match status" value="1"/>
</dbReference>
<evidence type="ECO:0000256" key="7">
    <source>
        <dbReference type="HAMAP-Rule" id="MF_00017"/>
    </source>
</evidence>
<dbReference type="EMBL" id="JADILZ010000095">
    <property type="protein sequence ID" value="MBO8479181.1"/>
    <property type="molecule type" value="Genomic_DNA"/>
</dbReference>
<dbReference type="GO" id="GO:0006310">
    <property type="term" value="P:DNA recombination"/>
    <property type="evidence" value="ECO:0007669"/>
    <property type="project" value="UniProtKB-UniRule"/>
</dbReference>
<evidence type="ECO:0000313" key="10">
    <source>
        <dbReference type="Proteomes" id="UP000823771"/>
    </source>
</evidence>
<organism evidence="9 10">
    <name type="scientific">Candidatus Cryptobacteroides excrementipullorum</name>
    <dbReference type="NCBI Taxonomy" id="2840761"/>
    <lineage>
        <taxon>Bacteria</taxon>
        <taxon>Pseudomonadati</taxon>
        <taxon>Bacteroidota</taxon>
        <taxon>Bacteroidia</taxon>
        <taxon>Bacteroidales</taxon>
        <taxon>Candidatus Cryptobacteroides</taxon>
    </lineage>
</organism>
<dbReference type="InterPro" id="IPR034137">
    <property type="entry name" value="TOPRIM_RecR"/>
</dbReference>
<dbReference type="HAMAP" id="MF_00017">
    <property type="entry name" value="RecR"/>
    <property type="match status" value="1"/>
</dbReference>
<evidence type="ECO:0000256" key="5">
    <source>
        <dbReference type="ARBA" id="ARBA00023172"/>
    </source>
</evidence>
<dbReference type="InterPro" id="IPR006171">
    <property type="entry name" value="TOPRIM_dom"/>
</dbReference>
<keyword evidence="2 7" id="KW-0227">DNA damage</keyword>
<comment type="function">
    <text evidence="7">May play a role in DNA repair. It seems to be involved in an RecBC-independent recombinational process of DNA repair. It may act with RecF and RecO.</text>
</comment>
<evidence type="ECO:0000313" key="9">
    <source>
        <dbReference type="EMBL" id="MBO8479181.1"/>
    </source>
</evidence>
<dbReference type="Gene3D" id="6.10.250.240">
    <property type="match status" value="1"/>
</dbReference>
<evidence type="ECO:0000256" key="2">
    <source>
        <dbReference type="ARBA" id="ARBA00022763"/>
    </source>
</evidence>
<sequence length="235" mass="25659">MYSKDNYPSRLLEEAVDAISSLPGVGRKSALRLALHLLRQPQENVHHFTAAIDSLRDNVRYCSICRMISDDEICPICSDRTRDRRTICVVENVRDVMSIENTGQYRGLYHVLGGIISPINGIGPSDLTIRELVSRVAGLCGMEEASDGAGSAAGAAGHPEGQRPDMAGHGDVEVILALSGDVEGETTSFYIYRQLEKYSVTVSSLARGLGFGDDLEYADELTLGRSIVNRQLFRP</sequence>
<reference evidence="9" key="2">
    <citation type="journal article" date="2021" name="PeerJ">
        <title>Extensive microbial diversity within the chicken gut microbiome revealed by metagenomics and culture.</title>
        <authorList>
            <person name="Gilroy R."/>
            <person name="Ravi A."/>
            <person name="Getino M."/>
            <person name="Pursley I."/>
            <person name="Horton D.L."/>
            <person name="Alikhan N.F."/>
            <person name="Baker D."/>
            <person name="Gharbi K."/>
            <person name="Hall N."/>
            <person name="Watson M."/>
            <person name="Adriaenssens E.M."/>
            <person name="Foster-Nyarko E."/>
            <person name="Jarju S."/>
            <person name="Secka A."/>
            <person name="Antonio M."/>
            <person name="Oren A."/>
            <person name="Chaudhuri R.R."/>
            <person name="La Ragione R."/>
            <person name="Hildebrand F."/>
            <person name="Pallen M.J."/>
        </authorList>
    </citation>
    <scope>NUCLEOTIDE SEQUENCE</scope>
    <source>
        <strain evidence="9">2478</strain>
    </source>
</reference>
<dbReference type="CDD" id="cd01025">
    <property type="entry name" value="TOPRIM_recR"/>
    <property type="match status" value="1"/>
</dbReference>
<evidence type="ECO:0000256" key="3">
    <source>
        <dbReference type="ARBA" id="ARBA00022771"/>
    </source>
</evidence>
<dbReference type="InterPro" id="IPR000093">
    <property type="entry name" value="DNA_Rcmb_RecR"/>
</dbReference>
<keyword evidence="5 7" id="KW-0233">DNA recombination</keyword>
<evidence type="ECO:0000256" key="6">
    <source>
        <dbReference type="ARBA" id="ARBA00023204"/>
    </source>
</evidence>
<dbReference type="AlphaFoldDB" id="A0A9D9IW01"/>
<evidence type="ECO:0000259" key="8">
    <source>
        <dbReference type="PROSITE" id="PS50880"/>
    </source>
</evidence>
<dbReference type="Pfam" id="PF21175">
    <property type="entry name" value="RecR_C"/>
    <property type="match status" value="1"/>
</dbReference>
<dbReference type="GO" id="GO:0003677">
    <property type="term" value="F:DNA binding"/>
    <property type="evidence" value="ECO:0007669"/>
    <property type="project" value="UniProtKB-UniRule"/>
</dbReference>
<dbReference type="Pfam" id="PF21176">
    <property type="entry name" value="RecR_HhH"/>
    <property type="match status" value="1"/>
</dbReference>
<keyword evidence="6 7" id="KW-0234">DNA repair</keyword>